<protein>
    <recommendedName>
        <fullName evidence="12">Protease HtpX homolog</fullName>
        <ecNumber evidence="12">3.4.24.-</ecNumber>
    </recommendedName>
</protein>
<dbReference type="AlphaFoldDB" id="A0A1S8KPI5"/>
<evidence type="ECO:0000313" key="15">
    <source>
        <dbReference type="Proteomes" id="UP000190409"/>
    </source>
</evidence>
<dbReference type="CDD" id="cd07340">
    <property type="entry name" value="M48B_Htpx_like"/>
    <property type="match status" value="1"/>
</dbReference>
<dbReference type="GO" id="GO:0008270">
    <property type="term" value="F:zinc ion binding"/>
    <property type="evidence" value="ECO:0007669"/>
    <property type="project" value="UniProtKB-UniRule"/>
</dbReference>
<keyword evidence="3 12" id="KW-1003">Cell membrane</keyword>
<evidence type="ECO:0000256" key="7">
    <source>
        <dbReference type="ARBA" id="ARBA00022801"/>
    </source>
</evidence>
<keyword evidence="7 12" id="KW-0378">Hydrolase</keyword>
<evidence type="ECO:0000256" key="2">
    <source>
        <dbReference type="ARBA" id="ARBA00009779"/>
    </source>
</evidence>
<evidence type="ECO:0000313" key="14">
    <source>
        <dbReference type="EMBL" id="OOL81405.1"/>
    </source>
</evidence>
<keyword evidence="5 12" id="KW-0812">Transmembrane</keyword>
<feature type="active site" evidence="12">
    <location>
        <position position="148"/>
    </location>
</feature>
<evidence type="ECO:0000256" key="8">
    <source>
        <dbReference type="ARBA" id="ARBA00022833"/>
    </source>
</evidence>
<evidence type="ECO:0000256" key="6">
    <source>
        <dbReference type="ARBA" id="ARBA00022723"/>
    </source>
</evidence>
<dbReference type="EMBL" id="MUYF01000003">
    <property type="protein sequence ID" value="OOL81405.1"/>
    <property type="molecule type" value="Genomic_DNA"/>
</dbReference>
<keyword evidence="9 12" id="KW-1133">Transmembrane helix</keyword>
<evidence type="ECO:0000256" key="11">
    <source>
        <dbReference type="ARBA" id="ARBA00023136"/>
    </source>
</evidence>
<dbReference type="Proteomes" id="UP000190409">
    <property type="component" value="Unassembled WGS sequence"/>
</dbReference>
<keyword evidence="4 12" id="KW-0645">Protease</keyword>
<dbReference type="GO" id="GO:0004222">
    <property type="term" value="F:metalloendopeptidase activity"/>
    <property type="evidence" value="ECO:0007669"/>
    <property type="project" value="UniProtKB-UniRule"/>
</dbReference>
<organism evidence="14 15">
    <name type="scientific">Dolosigranulum pigrum</name>
    <dbReference type="NCBI Taxonomy" id="29394"/>
    <lineage>
        <taxon>Bacteria</taxon>
        <taxon>Bacillati</taxon>
        <taxon>Bacillota</taxon>
        <taxon>Bacilli</taxon>
        <taxon>Lactobacillales</taxon>
        <taxon>Carnobacteriaceae</taxon>
        <taxon>Dolosigranulum</taxon>
    </lineage>
</organism>
<evidence type="ECO:0000256" key="5">
    <source>
        <dbReference type="ARBA" id="ARBA00022692"/>
    </source>
</evidence>
<comment type="subcellular location">
    <subcellularLocation>
        <location evidence="1 12">Cell membrane</location>
        <topology evidence="1 12">Multi-pass membrane protein</topology>
    </subcellularLocation>
</comment>
<dbReference type="PANTHER" id="PTHR43221:SF1">
    <property type="entry name" value="PROTEASE HTPX"/>
    <property type="match status" value="1"/>
</dbReference>
<feature type="binding site" evidence="12">
    <location>
        <position position="147"/>
    </location>
    <ligand>
        <name>Zn(2+)</name>
        <dbReference type="ChEBI" id="CHEBI:29105"/>
        <note>catalytic</note>
    </ligand>
</feature>
<feature type="domain" description="Peptidase M48" evidence="13">
    <location>
        <begin position="83"/>
        <end position="298"/>
    </location>
</feature>
<dbReference type="InterPro" id="IPR022919">
    <property type="entry name" value="Pept_M48_protease_HtpX"/>
</dbReference>
<dbReference type="HAMAP" id="MF_00188">
    <property type="entry name" value="Pept_M48_protease_HtpX"/>
    <property type="match status" value="1"/>
</dbReference>
<proteinExistence type="inferred from homology"/>
<comment type="similarity">
    <text evidence="2 12">Belongs to the peptidase M48B family.</text>
</comment>
<name>A0A1S8KPI5_9LACT</name>
<dbReference type="InterPro" id="IPR050083">
    <property type="entry name" value="HtpX_protease"/>
</dbReference>
<dbReference type="EC" id="3.4.24.-" evidence="12"/>
<evidence type="ECO:0000256" key="3">
    <source>
        <dbReference type="ARBA" id="ARBA00022475"/>
    </source>
</evidence>
<keyword evidence="11 12" id="KW-0472">Membrane</keyword>
<feature type="binding site" evidence="12">
    <location>
        <position position="151"/>
    </location>
    <ligand>
        <name>Zn(2+)</name>
        <dbReference type="ChEBI" id="CHEBI:29105"/>
        <note>catalytic</note>
    </ligand>
</feature>
<keyword evidence="6 12" id="KW-0479">Metal-binding</keyword>
<dbReference type="PANTHER" id="PTHR43221">
    <property type="entry name" value="PROTEASE HTPX"/>
    <property type="match status" value="1"/>
</dbReference>
<dbReference type="GO" id="GO:0005886">
    <property type="term" value="C:plasma membrane"/>
    <property type="evidence" value="ECO:0007669"/>
    <property type="project" value="UniProtKB-SubCell"/>
</dbReference>
<feature type="transmembrane region" description="Helical" evidence="12">
    <location>
        <begin position="41"/>
        <end position="65"/>
    </location>
</feature>
<feature type="transmembrane region" description="Helical" evidence="12">
    <location>
        <begin position="198"/>
        <end position="217"/>
    </location>
</feature>
<feature type="transmembrane region" description="Helical" evidence="12">
    <location>
        <begin position="161"/>
        <end position="178"/>
    </location>
</feature>
<reference evidence="14 15" key="1">
    <citation type="submission" date="2017-01" db="EMBL/GenBank/DDBJ databases">
        <title>Complete Genome Sequence of Dolosigranulum pigrum isolated from a Patient with interstitial lung disease.</title>
        <authorList>
            <person name="Mukhopadhyay R."/>
            <person name="Joaquin J."/>
            <person name="Hogue R."/>
            <person name="Fitzgerald S."/>
            <person name="Jospin G."/>
            <person name="Eisen J.A."/>
            <person name="Chaturvedi V."/>
        </authorList>
    </citation>
    <scope>NUCLEOTIDE SEQUENCE [LARGE SCALE GENOMIC DNA]</scope>
    <source>
        <strain evidence="14 15">15S00348</strain>
    </source>
</reference>
<sequence length="299" mass="32937">MYEQIRKNKIRTAIIIIIFAAVVIAVASFAGYYFVGDFLTGAVLGVGIGTVYILISMSSASGSMLRMTNARRIDKNSARNVDEQQVYNIVSQLAMMEQLPEPDVYIVKDQQPNAFAVGMSPKSASVAVTTGLMNRLNRAEMEGVIAHEIAHIKNYDSRLKVTAFALGSILVMIGHVLYRSGMFSSRGRRRSNDSEGNAAMIGFLVGLIIVVFGNIFSKFMQMWVSRKREYLADASAAEMTRNPEALASALEKISGMEPSQQADSAMSAMYFFNPFKNSGDSIWSTHPSTENRIKALRNL</sequence>
<evidence type="ECO:0000256" key="10">
    <source>
        <dbReference type="ARBA" id="ARBA00023049"/>
    </source>
</evidence>
<dbReference type="Gene3D" id="3.30.2010.10">
    <property type="entry name" value="Metalloproteases ('zincins'), catalytic domain"/>
    <property type="match status" value="1"/>
</dbReference>
<gene>
    <name evidence="12" type="primary">htpX</name>
    <name evidence="14" type="ORF">BWX42_06425</name>
</gene>
<feature type="transmembrane region" description="Helical" evidence="12">
    <location>
        <begin position="12"/>
        <end position="35"/>
    </location>
</feature>
<evidence type="ECO:0000256" key="4">
    <source>
        <dbReference type="ARBA" id="ARBA00022670"/>
    </source>
</evidence>
<keyword evidence="10 12" id="KW-0482">Metalloprotease</keyword>
<evidence type="ECO:0000256" key="1">
    <source>
        <dbReference type="ARBA" id="ARBA00004651"/>
    </source>
</evidence>
<comment type="caution">
    <text evidence="14">The sequence shown here is derived from an EMBL/GenBank/DDBJ whole genome shotgun (WGS) entry which is preliminary data.</text>
</comment>
<comment type="cofactor">
    <cofactor evidence="12">
        <name>Zn(2+)</name>
        <dbReference type="ChEBI" id="CHEBI:29105"/>
    </cofactor>
    <text evidence="12">Binds 1 zinc ion per subunit.</text>
</comment>
<accession>A0A1S8KPI5</accession>
<dbReference type="RefSeq" id="WP_077862855.1">
    <property type="nucleotide sequence ID" value="NZ_CP040413.1"/>
</dbReference>
<dbReference type="GO" id="GO:0006508">
    <property type="term" value="P:proteolysis"/>
    <property type="evidence" value="ECO:0007669"/>
    <property type="project" value="UniProtKB-KW"/>
</dbReference>
<evidence type="ECO:0000256" key="9">
    <source>
        <dbReference type="ARBA" id="ARBA00022989"/>
    </source>
</evidence>
<keyword evidence="8 12" id="KW-0862">Zinc</keyword>
<dbReference type="Pfam" id="PF01435">
    <property type="entry name" value="Peptidase_M48"/>
    <property type="match status" value="1"/>
</dbReference>
<dbReference type="InterPro" id="IPR001915">
    <property type="entry name" value="Peptidase_M48"/>
</dbReference>
<feature type="binding site" evidence="12">
    <location>
        <position position="229"/>
    </location>
    <ligand>
        <name>Zn(2+)</name>
        <dbReference type="ChEBI" id="CHEBI:29105"/>
        <note>catalytic</note>
    </ligand>
</feature>
<evidence type="ECO:0000259" key="13">
    <source>
        <dbReference type="Pfam" id="PF01435"/>
    </source>
</evidence>
<evidence type="ECO:0000256" key="12">
    <source>
        <dbReference type="HAMAP-Rule" id="MF_00188"/>
    </source>
</evidence>